<protein>
    <submittedName>
        <fullName evidence="7">RNA polymerase sigma factor</fullName>
    </submittedName>
</protein>
<dbReference type="NCBIfam" id="TIGR02937">
    <property type="entry name" value="sigma70-ECF"/>
    <property type="match status" value="1"/>
</dbReference>
<accession>A0A5C4P012</accession>
<dbReference type="InterPro" id="IPR014284">
    <property type="entry name" value="RNA_pol_sigma-70_dom"/>
</dbReference>
<dbReference type="Proteomes" id="UP000305681">
    <property type="component" value="Unassembled WGS sequence"/>
</dbReference>
<dbReference type="SUPFAM" id="SSF88659">
    <property type="entry name" value="Sigma3 and sigma4 domains of RNA polymerase sigma factors"/>
    <property type="match status" value="1"/>
</dbReference>
<dbReference type="Pfam" id="PF08281">
    <property type="entry name" value="Sigma70_r4_2"/>
    <property type="match status" value="1"/>
</dbReference>
<dbReference type="CDD" id="cd06171">
    <property type="entry name" value="Sigma70_r4"/>
    <property type="match status" value="1"/>
</dbReference>
<feature type="domain" description="PhyR sigma2" evidence="6">
    <location>
        <begin position="12"/>
        <end position="65"/>
    </location>
</feature>
<dbReference type="SUPFAM" id="SSF88946">
    <property type="entry name" value="Sigma2 domain of RNA polymerase sigma factors"/>
    <property type="match status" value="1"/>
</dbReference>
<dbReference type="Gene3D" id="1.10.1740.10">
    <property type="match status" value="1"/>
</dbReference>
<comment type="similarity">
    <text evidence="1">Belongs to the sigma-70 factor family. ECF subfamily.</text>
</comment>
<evidence type="ECO:0000259" key="5">
    <source>
        <dbReference type="Pfam" id="PF08281"/>
    </source>
</evidence>
<dbReference type="PANTHER" id="PTHR43133:SF25">
    <property type="entry name" value="RNA POLYMERASE SIGMA FACTOR RFAY-RELATED"/>
    <property type="match status" value="1"/>
</dbReference>
<keyword evidence="2" id="KW-0805">Transcription regulation</keyword>
<dbReference type="InterPro" id="IPR013325">
    <property type="entry name" value="RNA_pol_sigma_r2"/>
</dbReference>
<reference evidence="7 8" key="1">
    <citation type="submission" date="2019-06" db="EMBL/GenBank/DDBJ databases">
        <title>Genome sequence of Janthinobacterium lividum UCD_MED1.</title>
        <authorList>
            <person name="De Leon M.E."/>
            <person name="Jospin G."/>
        </authorList>
    </citation>
    <scope>NUCLEOTIDE SEQUENCE [LARGE SCALE GENOMIC DNA]</scope>
    <source>
        <strain evidence="7 8">UCD_MED1</strain>
    </source>
</reference>
<dbReference type="EMBL" id="VDGE01000001">
    <property type="protein sequence ID" value="TNC77889.1"/>
    <property type="molecule type" value="Genomic_DNA"/>
</dbReference>
<keyword evidence="4" id="KW-0804">Transcription</keyword>
<sequence length="167" mass="19099">MTPHVASLHTEIAALLPRLRRFGRAVTRNHEDADDLVQVAIERALKHIGQWEAGSRLDSWLFRIMKNAWIDEVRVRVRRDRLFSNEEEGQFVGDDASERQVHRLAVQQAISRLNEDQRMVVALVLIDGMPYKEAAQVLDIPVGTLTSRLARAREALQAQLSDTERVK</sequence>
<dbReference type="Gene3D" id="1.10.10.10">
    <property type="entry name" value="Winged helix-like DNA-binding domain superfamily/Winged helix DNA-binding domain"/>
    <property type="match status" value="1"/>
</dbReference>
<keyword evidence="3" id="KW-0731">Sigma factor</keyword>
<dbReference type="GO" id="GO:0006352">
    <property type="term" value="P:DNA-templated transcription initiation"/>
    <property type="evidence" value="ECO:0007669"/>
    <property type="project" value="InterPro"/>
</dbReference>
<dbReference type="GO" id="GO:0003677">
    <property type="term" value="F:DNA binding"/>
    <property type="evidence" value="ECO:0007669"/>
    <property type="project" value="InterPro"/>
</dbReference>
<comment type="caution">
    <text evidence="7">The sequence shown here is derived from an EMBL/GenBank/DDBJ whole genome shotgun (WGS) entry which is preliminary data.</text>
</comment>
<dbReference type="AlphaFoldDB" id="A0A5C4P012"/>
<dbReference type="InterPro" id="IPR013249">
    <property type="entry name" value="RNA_pol_sigma70_r4_t2"/>
</dbReference>
<evidence type="ECO:0000256" key="4">
    <source>
        <dbReference type="ARBA" id="ARBA00023163"/>
    </source>
</evidence>
<dbReference type="RefSeq" id="WP_139089018.1">
    <property type="nucleotide sequence ID" value="NZ_VDGE01000001.1"/>
</dbReference>
<dbReference type="PANTHER" id="PTHR43133">
    <property type="entry name" value="RNA POLYMERASE ECF-TYPE SIGMA FACTO"/>
    <property type="match status" value="1"/>
</dbReference>
<dbReference type="InterPro" id="IPR039425">
    <property type="entry name" value="RNA_pol_sigma-70-like"/>
</dbReference>
<dbReference type="InterPro" id="IPR036388">
    <property type="entry name" value="WH-like_DNA-bd_sf"/>
</dbReference>
<dbReference type="InterPro" id="IPR013324">
    <property type="entry name" value="RNA_pol_sigma_r3/r4-like"/>
</dbReference>
<evidence type="ECO:0000256" key="2">
    <source>
        <dbReference type="ARBA" id="ARBA00023015"/>
    </source>
</evidence>
<evidence type="ECO:0000313" key="7">
    <source>
        <dbReference type="EMBL" id="TNC77889.1"/>
    </source>
</evidence>
<organism evidence="7 8">
    <name type="scientific">Janthinobacterium lividum</name>
    <dbReference type="NCBI Taxonomy" id="29581"/>
    <lineage>
        <taxon>Bacteria</taxon>
        <taxon>Pseudomonadati</taxon>
        <taxon>Pseudomonadota</taxon>
        <taxon>Betaproteobacteria</taxon>
        <taxon>Burkholderiales</taxon>
        <taxon>Oxalobacteraceae</taxon>
        <taxon>Janthinobacterium</taxon>
    </lineage>
</organism>
<evidence type="ECO:0000259" key="6">
    <source>
        <dbReference type="Pfam" id="PF22029"/>
    </source>
</evidence>
<proteinExistence type="inferred from homology"/>
<feature type="domain" description="RNA polymerase sigma factor 70 region 4 type 2" evidence="5">
    <location>
        <begin position="104"/>
        <end position="156"/>
    </location>
</feature>
<evidence type="ECO:0000313" key="8">
    <source>
        <dbReference type="Proteomes" id="UP000305681"/>
    </source>
</evidence>
<dbReference type="InterPro" id="IPR053866">
    <property type="entry name" value="PhyR_sigma2"/>
</dbReference>
<gene>
    <name evidence="7" type="ORF">FHI69_00880</name>
</gene>
<evidence type="ECO:0000256" key="3">
    <source>
        <dbReference type="ARBA" id="ARBA00023082"/>
    </source>
</evidence>
<dbReference type="GO" id="GO:0016987">
    <property type="term" value="F:sigma factor activity"/>
    <property type="evidence" value="ECO:0007669"/>
    <property type="project" value="UniProtKB-KW"/>
</dbReference>
<evidence type="ECO:0000256" key="1">
    <source>
        <dbReference type="ARBA" id="ARBA00010641"/>
    </source>
</evidence>
<dbReference type="Pfam" id="PF22029">
    <property type="entry name" value="PhyR_sigma2"/>
    <property type="match status" value="1"/>
</dbReference>
<name>A0A5C4P012_9BURK</name>